<organism evidence="8 9">
    <name type="scientific">Aphanomyces invadans</name>
    <dbReference type="NCBI Taxonomy" id="157072"/>
    <lineage>
        <taxon>Eukaryota</taxon>
        <taxon>Sar</taxon>
        <taxon>Stramenopiles</taxon>
        <taxon>Oomycota</taxon>
        <taxon>Saprolegniomycetes</taxon>
        <taxon>Saprolegniales</taxon>
        <taxon>Verrucalvaceae</taxon>
        <taxon>Aphanomyces</taxon>
    </lineage>
</organism>
<dbReference type="FunFam" id="1.20.58.570:FF:000001">
    <property type="entry name" value="F-actin-capping protein subunit beta"/>
    <property type="match status" value="1"/>
</dbReference>
<comment type="subcellular location">
    <subcellularLocation>
        <location evidence="1 7">Cytoplasm</location>
        <location evidence="1 7">Cytoskeleton</location>
    </subcellularLocation>
</comment>
<protein>
    <recommendedName>
        <fullName evidence="7">F-actin-capping protein subunit beta</fullName>
    </recommendedName>
</protein>
<comment type="similarity">
    <text evidence="2 7">Belongs to the F-actin-capping protein beta subunit family.</text>
</comment>
<comment type="subunit">
    <text evidence="7">Heterodimer of an alpha and a beta subunit.</text>
</comment>
<dbReference type="VEuPathDB" id="FungiDB:H310_06963"/>
<dbReference type="PROSITE" id="PS00231">
    <property type="entry name" value="F_ACTIN_CAPPING_BETA"/>
    <property type="match status" value="1"/>
</dbReference>
<dbReference type="SUPFAM" id="SSF90096">
    <property type="entry name" value="Subunits of heterodimeric actin filament capping protein Capz"/>
    <property type="match status" value="1"/>
</dbReference>
<dbReference type="PANTHER" id="PTHR10619">
    <property type="entry name" value="F-ACTIN-CAPPING PROTEIN SUBUNIT BETA"/>
    <property type="match status" value="1"/>
</dbReference>
<evidence type="ECO:0000313" key="8">
    <source>
        <dbReference type="EMBL" id="RHY33062.1"/>
    </source>
</evidence>
<dbReference type="InterPro" id="IPR037282">
    <property type="entry name" value="CapZ_alpha/beta"/>
</dbReference>
<dbReference type="Gene3D" id="3.90.1150.210">
    <property type="entry name" value="F-actin capping protein, beta subunit"/>
    <property type="match status" value="1"/>
</dbReference>
<dbReference type="PANTHER" id="PTHR10619:SF0">
    <property type="entry name" value="F-ACTIN-CAPPING PROTEIN SUBUNIT BETA ISOFORMS 1 AND 2"/>
    <property type="match status" value="1"/>
</dbReference>
<gene>
    <name evidence="8" type="ORF">DYB32_001917</name>
</gene>
<dbReference type="FunFam" id="3.90.1150.210:FF:000006">
    <property type="entry name" value="F-actin-capping protein subunit beta"/>
    <property type="match status" value="1"/>
</dbReference>
<comment type="function">
    <text evidence="7">F-actin-capping proteins bind in a Ca(2+)-independent manner to the fast growing ends of actin filaments (barbed end) thereby blocking the exchange of subunits at these ends. Unlike other capping proteins (such as gelsolin and severin), these proteins do not sever actin filaments.</text>
</comment>
<keyword evidence="5 7" id="KW-0009">Actin-binding</keyword>
<dbReference type="InterPro" id="IPR019771">
    <property type="entry name" value="F-actin_capping_bsu_CS"/>
</dbReference>
<dbReference type="GO" id="GO:0051016">
    <property type="term" value="P:barbed-end actin filament capping"/>
    <property type="evidence" value="ECO:0007669"/>
    <property type="project" value="UniProtKB-UniRule"/>
</dbReference>
<dbReference type="GO" id="GO:0005737">
    <property type="term" value="C:cytoplasm"/>
    <property type="evidence" value="ECO:0007669"/>
    <property type="project" value="InterPro"/>
</dbReference>
<dbReference type="Pfam" id="PF01115">
    <property type="entry name" value="F_actin_cap_B"/>
    <property type="match status" value="1"/>
</dbReference>
<evidence type="ECO:0000313" key="9">
    <source>
        <dbReference type="Proteomes" id="UP000285060"/>
    </source>
</evidence>
<reference evidence="8 9" key="1">
    <citation type="submission" date="2018-08" db="EMBL/GenBank/DDBJ databases">
        <title>Aphanomyces genome sequencing and annotation.</title>
        <authorList>
            <person name="Minardi D."/>
            <person name="Oidtmann B."/>
            <person name="Van Der Giezen M."/>
            <person name="Studholme D.J."/>
        </authorList>
    </citation>
    <scope>NUCLEOTIDE SEQUENCE [LARGE SCALE GENOMIC DNA]</scope>
    <source>
        <strain evidence="8 9">NJM0002</strain>
    </source>
</reference>
<dbReference type="AlphaFoldDB" id="A0A418B4N2"/>
<dbReference type="InterPro" id="IPR042276">
    <property type="entry name" value="CapZ_alpha/beta_2"/>
</dbReference>
<evidence type="ECO:0000256" key="4">
    <source>
        <dbReference type="ARBA" id="ARBA00022490"/>
    </source>
</evidence>
<evidence type="ECO:0000256" key="6">
    <source>
        <dbReference type="ARBA" id="ARBA00023212"/>
    </source>
</evidence>
<dbReference type="PRINTS" id="PR00192">
    <property type="entry name" value="FACTINCAPB"/>
</dbReference>
<evidence type="ECO:0000256" key="7">
    <source>
        <dbReference type="RuleBase" id="RU365078"/>
    </source>
</evidence>
<accession>A0A418B4N2</accession>
<dbReference type="InterPro" id="IPR001698">
    <property type="entry name" value="CAPZB"/>
</dbReference>
<name>A0A418B4N2_9STRA</name>
<keyword evidence="6 7" id="KW-0206">Cytoskeleton</keyword>
<comment type="caution">
    <text evidence="8">The sequence shown here is derived from an EMBL/GenBank/DDBJ whole genome shotgun (WGS) entry which is preliminary data.</text>
</comment>
<keyword evidence="9" id="KW-1185">Reference proteome</keyword>
<evidence type="ECO:0000256" key="1">
    <source>
        <dbReference type="ARBA" id="ARBA00004245"/>
    </source>
</evidence>
<dbReference type="GO" id="GO:0030036">
    <property type="term" value="P:actin cytoskeleton organization"/>
    <property type="evidence" value="ECO:0007669"/>
    <property type="project" value="InterPro"/>
</dbReference>
<sequence>MSDDGMTTSLNILRRMPPGNVAKDLAGICQLQPDLEDELYQRVDQPLGQAVDPTAGRPFLLCDYNRDGDSHRSPWTNAYFPPIEDGEGFVPSDNLRQLEIQANELFDVYREMYYQGGVSSVYMWDLEPGFAACILIKKDVHHQRFVEEGGWNSIHVLEVHEKNDKEAVYTLTSTVLLTMNVSRRQELGHLNLDANLTRQTERTMKFDSQTAHLSNMGRLVEDMEIDIRSNLDRVYISKTREVLNGMRKLQHGYGSVHVVITSVGLTQHGIGSRLRKERTRLWGNSAVRFSNMASRRRRRRPNMANGGQVIVPSVQVQCS</sequence>
<dbReference type="GO" id="GO:0008290">
    <property type="term" value="C:F-actin capping protein complex"/>
    <property type="evidence" value="ECO:0007669"/>
    <property type="project" value="UniProtKB-UniRule"/>
</dbReference>
<proteinExistence type="inferred from homology"/>
<dbReference type="EMBL" id="QUSY01000096">
    <property type="protein sequence ID" value="RHY33062.1"/>
    <property type="molecule type" value="Genomic_DNA"/>
</dbReference>
<evidence type="ECO:0000256" key="2">
    <source>
        <dbReference type="ARBA" id="ARBA00006039"/>
    </source>
</evidence>
<keyword evidence="3 7" id="KW-0117">Actin capping</keyword>
<evidence type="ECO:0000256" key="3">
    <source>
        <dbReference type="ARBA" id="ARBA00022467"/>
    </source>
</evidence>
<dbReference type="GO" id="GO:0051015">
    <property type="term" value="F:actin filament binding"/>
    <property type="evidence" value="ECO:0007669"/>
    <property type="project" value="TreeGrafter"/>
</dbReference>
<dbReference type="InterPro" id="IPR043175">
    <property type="entry name" value="CAPZB_N"/>
</dbReference>
<keyword evidence="4 7" id="KW-0963">Cytoplasm</keyword>
<dbReference type="Proteomes" id="UP000285060">
    <property type="component" value="Unassembled WGS sequence"/>
</dbReference>
<evidence type="ECO:0000256" key="5">
    <source>
        <dbReference type="ARBA" id="ARBA00023203"/>
    </source>
</evidence>
<dbReference type="GO" id="GO:0000902">
    <property type="term" value="P:cell morphogenesis"/>
    <property type="evidence" value="ECO:0007669"/>
    <property type="project" value="TreeGrafter"/>
</dbReference>
<dbReference type="Gene3D" id="1.20.58.570">
    <property type="match status" value="1"/>
</dbReference>